<keyword evidence="2" id="KW-1185">Reference proteome</keyword>
<protein>
    <submittedName>
        <fullName evidence="1">Uncharacterized protein</fullName>
    </submittedName>
</protein>
<name>A0A2J8AKF5_9CHLO</name>
<proteinExistence type="predicted"/>
<sequence>YEEQSLQHPQLQQLGSAVAAQLSKQLREGTAAAAADAAAAAAAAGLPAAQAKQAAAAAASFVEWCRSVNVQPLPTR</sequence>
<dbReference type="EMBL" id="PGGS01000001">
    <property type="protein sequence ID" value="PNH13004.1"/>
    <property type="molecule type" value="Genomic_DNA"/>
</dbReference>
<evidence type="ECO:0000313" key="2">
    <source>
        <dbReference type="Proteomes" id="UP000236333"/>
    </source>
</evidence>
<evidence type="ECO:0000313" key="1">
    <source>
        <dbReference type="EMBL" id="PNH13004.1"/>
    </source>
</evidence>
<reference evidence="1 2" key="1">
    <citation type="journal article" date="2017" name="Mol. Biol. Evol.">
        <title>The 4-celled Tetrabaena socialis nuclear genome reveals the essential components for genetic control of cell number at the origin of multicellularity in the volvocine lineage.</title>
        <authorList>
            <person name="Featherston J."/>
            <person name="Arakaki Y."/>
            <person name="Hanschen E.R."/>
            <person name="Ferris P.J."/>
            <person name="Michod R.E."/>
            <person name="Olson B.J.S.C."/>
            <person name="Nozaki H."/>
            <person name="Durand P.M."/>
        </authorList>
    </citation>
    <scope>NUCLEOTIDE SEQUENCE [LARGE SCALE GENOMIC DNA]</scope>
    <source>
        <strain evidence="1 2">NIES-571</strain>
    </source>
</reference>
<organism evidence="1 2">
    <name type="scientific">Tetrabaena socialis</name>
    <dbReference type="NCBI Taxonomy" id="47790"/>
    <lineage>
        <taxon>Eukaryota</taxon>
        <taxon>Viridiplantae</taxon>
        <taxon>Chlorophyta</taxon>
        <taxon>core chlorophytes</taxon>
        <taxon>Chlorophyceae</taxon>
        <taxon>CS clade</taxon>
        <taxon>Chlamydomonadales</taxon>
        <taxon>Tetrabaenaceae</taxon>
        <taxon>Tetrabaena</taxon>
    </lineage>
</organism>
<dbReference type="OrthoDB" id="537162at2759"/>
<dbReference type="Proteomes" id="UP000236333">
    <property type="component" value="Unassembled WGS sequence"/>
</dbReference>
<gene>
    <name evidence="1" type="ORF">TSOC_000001</name>
</gene>
<comment type="caution">
    <text evidence="1">The sequence shown here is derived from an EMBL/GenBank/DDBJ whole genome shotgun (WGS) entry which is preliminary data.</text>
</comment>
<dbReference type="AlphaFoldDB" id="A0A2J8AKF5"/>
<feature type="non-terminal residue" evidence="1">
    <location>
        <position position="1"/>
    </location>
</feature>
<accession>A0A2J8AKF5</accession>